<feature type="coiled-coil region" evidence="2">
    <location>
        <begin position="96"/>
        <end position="123"/>
    </location>
</feature>
<protein>
    <submittedName>
        <fullName evidence="3">Flagellar biosynthesis/type III secretory pathway chaperone</fullName>
    </submittedName>
</protein>
<dbReference type="AlphaFoldDB" id="A0A841KWM3"/>
<comment type="caution">
    <text evidence="3">The sequence shown here is derived from an EMBL/GenBank/DDBJ whole genome shotgun (WGS) entry which is preliminary data.</text>
</comment>
<accession>A0A841KWM3</accession>
<dbReference type="SUPFAM" id="SSF140566">
    <property type="entry name" value="FlgN-like"/>
    <property type="match status" value="1"/>
</dbReference>
<proteinExistence type="predicted"/>
<dbReference type="Proteomes" id="UP000579281">
    <property type="component" value="Unassembled WGS sequence"/>
</dbReference>
<dbReference type="Pfam" id="PF05130">
    <property type="entry name" value="FlgN"/>
    <property type="match status" value="1"/>
</dbReference>
<gene>
    <name evidence="3" type="ORF">HNQ80_002510</name>
</gene>
<dbReference type="Gene3D" id="1.20.58.300">
    <property type="entry name" value="FlgN-like"/>
    <property type="match status" value="1"/>
</dbReference>
<sequence length="165" mass="18654">MSKSIEQLITVLKEECNLYKDYLDLAREKKTAVIKGEIKELDHITKREQNMIVNMGKVDQIRTAIIGNILLEKNIASVETISELADLIEEPARATILKLKDNLAALLEETKNLNHINSELLQQALEYVDYNINLLTSAQPQSSTYGNKADEKDLKARANIFDAKI</sequence>
<keyword evidence="3" id="KW-0966">Cell projection</keyword>
<organism evidence="3 4">
    <name type="scientific">Anaerosolibacter carboniphilus</name>
    <dbReference type="NCBI Taxonomy" id="1417629"/>
    <lineage>
        <taxon>Bacteria</taxon>
        <taxon>Bacillati</taxon>
        <taxon>Bacillota</taxon>
        <taxon>Clostridia</taxon>
        <taxon>Peptostreptococcales</taxon>
        <taxon>Thermotaleaceae</taxon>
        <taxon>Anaerosolibacter</taxon>
    </lineage>
</organism>
<dbReference type="EMBL" id="JACHEN010000014">
    <property type="protein sequence ID" value="MBB6216410.1"/>
    <property type="molecule type" value="Genomic_DNA"/>
</dbReference>
<keyword evidence="1" id="KW-1005">Bacterial flagellum biogenesis</keyword>
<keyword evidence="3" id="KW-0969">Cilium</keyword>
<keyword evidence="4" id="KW-1185">Reference proteome</keyword>
<reference evidence="3 4" key="1">
    <citation type="submission" date="2020-08" db="EMBL/GenBank/DDBJ databases">
        <title>Genomic Encyclopedia of Type Strains, Phase IV (KMG-IV): sequencing the most valuable type-strain genomes for metagenomic binning, comparative biology and taxonomic classification.</title>
        <authorList>
            <person name="Goeker M."/>
        </authorList>
    </citation>
    <scope>NUCLEOTIDE SEQUENCE [LARGE SCALE GENOMIC DNA]</scope>
    <source>
        <strain evidence="3 4">DSM 103526</strain>
    </source>
</reference>
<dbReference type="InterPro" id="IPR007809">
    <property type="entry name" value="FlgN-like"/>
</dbReference>
<dbReference type="InterPro" id="IPR036679">
    <property type="entry name" value="FlgN-like_sf"/>
</dbReference>
<name>A0A841KWM3_9FIRM</name>
<dbReference type="GO" id="GO:0044780">
    <property type="term" value="P:bacterial-type flagellum assembly"/>
    <property type="evidence" value="ECO:0007669"/>
    <property type="project" value="InterPro"/>
</dbReference>
<dbReference type="RefSeq" id="WP_184310944.1">
    <property type="nucleotide sequence ID" value="NZ_JACHEN010000014.1"/>
</dbReference>
<evidence type="ECO:0000256" key="1">
    <source>
        <dbReference type="ARBA" id="ARBA00022795"/>
    </source>
</evidence>
<evidence type="ECO:0000256" key="2">
    <source>
        <dbReference type="SAM" id="Coils"/>
    </source>
</evidence>
<keyword evidence="2" id="KW-0175">Coiled coil</keyword>
<evidence type="ECO:0000313" key="3">
    <source>
        <dbReference type="EMBL" id="MBB6216410.1"/>
    </source>
</evidence>
<evidence type="ECO:0000313" key="4">
    <source>
        <dbReference type="Proteomes" id="UP000579281"/>
    </source>
</evidence>
<keyword evidence="3" id="KW-0282">Flagellum</keyword>